<keyword evidence="13" id="KW-0969">Cilium</keyword>
<sequence length="4508" mass="506482">MSIFWEVPNIQGEAPCPRSGHSFTALGERFLLFGGCGRKDGKAAAFNDLYELDTSDPDEYKWKELTATNSPPPRARHAAIALDDKRLLVFGGLNKRTRYNDVWVFNYEEKTWAATEVAGNAPEPRAHFTATRFGNRVFIFGGYGGSGQVYNEMWVLYVEDEGFRWENITESLLGTGPCARFDHSAFIYPVTPNSDTYDKLLIMGGRDLSQMYQDSHMLDLNRMAWENDTQPPSLPYEICNNVCDGIESVPYHKVFSFGGRKGMMQYLNTVEVMDCGSQMWSTPPVDHGTPPVGREDTAWVFDVKTCSLLIFGGWANRWLGDLHKLNVSPIIGPPYACTGIQPEMGPVFGSTDITIRGLRFRDGKVQVKFGLSEKNEVIVDGIYVDPETIRVQTPNYEQYGALTVDVRVSINGEGWTVNKIKFAYFANTAARNCIAYGPGLLAETLSTVEVPFIIQAKDTLNDKRTSGGDIFKVTVVSVDGKYEGVSRVRDLNNGQYEVHYFAPTAGMYHIHVSFNELGTADFVPIRGSPFTVRCLDPWVKPRIMGTAPSKRKGVTLSTLGNELVLYGGDRSGVTVLQTEHTEWRWSPVAASGAVPPDRTMHSTVVLSENELLVFGGIDLADQNDLNDVCYLRKQADGWVWSKPAENRPYMRHPKGATAMDEEAEAADAAAAAALAEGGESEAAAANGGEGAAEGAPAGEGTAAEGSAEVSSGEAAERPASATVAPAEPNGEGAPHASELPVAARNNAVAVVIDKDLYVMMGDHDGDVMTELAMMDTSDRQAANWMEPILKGDIPESRKTAAAAATGNRIVMFGGQLLNDEAESVVTGELIIMEITGPNSIYCTVNPPTTGAHGVPVPRYGAIMREFSHGKIFLHGGLDADGKPLNDGWLFDVATNGWERIYLGASDVVLATGSLASLLRNKIVLLSTASGSPKFDMVQYLDFLEQRETMTFTPKMRVSTEILLKNLEEWVEVQAHGMELARSPEKLVKDFENGLRKVMDALYQVKSQRASTDLLIDQLHEAFAQLARDKVPGVNKMEKRLEDAAHKWDEIKKAQPQVKTDVEPIQAQKGEDIKKEIEVFAAKVRNYRSGFRTRVFFKYNTGFDAAYPELDAAARELADIRKECDRLVELASVFEFPQLTEPVIASIKETVDDLVMVKDVWDTAVLCELQFQDWRQTLWSDIRTDIMEEGAKQFVKEVKSLHKKVRDEDVFRGVDQAVKNFLVSVPLVADLRSPAMRDRHWEQLMSTTKVTFDVKDPNFKLNDLLALELHKFEEEVGEIVDRAQKEEKMEISLKRLTDTWARVEFQFAQHKDYPVYTIKMAEEDFEALEDNQVQVQGMIANRYMATFKDEILGWQKKLNDVADVNQIMAEIQRTWAYLESLFIHSEEVKKELPEATVRFANIDTEVKKVLAEFKEIKNCVACCHRDGLYANLETQERELEICKKALNDYMESKRRAFPRFYFVSAADLLDILSNGNNPVRVQMHMNKCFQAIDKLRLDTEEVVPGRRPKGMGMESCVGIEYVAFSSPLPLENKVEEYMNDIIVKMRHELRMVLKASVEDYPRKPREQWLFDWPSQVILVVNQIFWCMEVEQAFVEMAKGDKDAMAKYNDFQVKQLTKLIEVTRTDLSKPSRQKIMNMITIDAHSRDMVLAVVDAKADQPDCFQWVSQLRSYWDNDIVDCRIRICDASFPYGYEYLGNGPRLVITPLTDRIYITATQACWLSLGTAPAGPAGTGKTETTKDLSAQLGKSVYVFNCSPEMDYRTMGDIFKGLAASGSWGCFDEFNRLVPEVLSVCSVQYKCVTDSQKRKTMLPGRGLEYIKDGVKHPAIESWSFIAADGVEMPLEEGTSAFITMNPGYIGRAELPESLKALFRPITVMVPDRQLIMENMLMAEGFVEAKMLAKKFASLYYLLEDLLSPQKHYDWGLRAIKSVLVVAGSLLRAEAGQVEADVLFRALRDFNIPKILAQDMVIFMGLLNDLFPGIDPPRKRDLEFEEVIVSTIKEMGLTPEDDFVLRVVQFSELLAIRHCVFLMGPTGTGRTECYRVLAKAITKGCNNPINDYLKMTNKKKVVIRDINPKSISTYELYGQVNQATREWKDGLLSYYMRELANMPGDDPKWLMLDGDLDANWIESMNSVMDDNRLLTLPSNERIRVLPHMKLIFEIRDLKFATPATATRAGILYISEGQQWHNMAMSWINRVVKPYAERAKWKDPTLPMQWLRDMFEKYIPTTLLEMKKSYSHITPLAQMNFVTTLVNIMEGVLRPENLSNKADQSLFEMYFVFAMIWAFGGALVEKDGIPYRRNFDKWFKQTWTTVKIPGKGTVYDYFVNPKTQKFQPWAELVTDIDYDGSQPMSTVFVPTAETSSLRFFLDMMVDLRKPIMFVGGAGVGKTQLVKGKLSSLSEDFISLSISFNYFTDVVSFQKVLESPLEKKAGINYGPPGTKQLIYFVDDLNMPKLDLYETAMPISLIRQHLGWGHWFDRTKLTPKNINNTQYVACMNPTAGSFIINPRLQRLFMTLAVDFPGQDSLMKIYGTFLQGHLKKFREEIQDMGTKILQAALALHDKVSQTFRKTAINFHYEFTVRHLANVFQGLLMSTPDAFNSPVKWGKLWLHESERVYADRLVSLYDLDAYNKAAVAIAKKYFAVTDIDDYYKKKDPKPLIFCHFARGLADKAYDEVPDYASLYKTLTEALNEYNDTNAAMDLVLFEDAMKHVCRISRIVSNPSGHALLVGVGGSGKQSLARLSAHICGYVTTTIVISGSYSMNNFKEDIQKMYRRAGVKGEGVMFLFTDSQIIDERMLVYINDLLSSGEIPDLFPQEDKDDIINALRSETKSLGLLDTPENCWGVFIQKVKTNLHMVFTASPVGENFRVRSQRFLATVTSTVIDWFQPWPESSLFSVAKRFLDEVDLGEDNVRNAVVEFMPYSFQLVNKVSIKFREMERRYNYTTPKTFLELIKLYKNVLAAKRKGNLDNTERLENGLQKLHKVQADVDVLVEEAKVKAVEVENKVASANIFAEQVGVEKEKVNAENAAAQIEAEKCAVIAKEVSEKQASCEADLAAAEPLVAEAMAALETVTKKDLGEAKSLKKPPPGVDDITAVVICLLDNNPKDKSWAAAQKMMNNVDKFLERVKSFKTVIDAGQVARKTVDACRPYLQLDYFNREAIGKKSAAAAGLCEWAINIIKYYDVVQEVEPKRQELAAANAKLEEANVTLAAVQEKVALLNAKVQDLEQQFKEANDDKEAAIREAERCQRKLELANRLINALASEGERWALTVEQLRKNYEVLTGDMLLAAAFVSYAGPFTAKFRAQLIDDWILFLRERHMPMTEGISDPLKVLVDDALVAGWIREGLPSDPTSVQNGTILTNSERWSLMMDPQLQGILWIKERESKNNLQVTRMGAPNMLSVMERAIESGHSVLIENMGEAIDAVLNPVITRSTFKKGRSLYVKLGDKECEYNKNFKLFMHTKLSNPHYPPEIQAETTLINFTVTEQGLEDQLLALVVNKERPDLEETKTQLIIQNTEFTIKLKELEDGLLLKLSTAEGDITEDVALIESLEDAKRVSTEISEKVKESRETEQAINENRNKYRTVAARGAMLFFLLNSLNKIHAFYQFSLNAFVTVFSRGLDLAPGGRKKKPQLKKVPSLRDQPMDHQMLMEKARRSSGVSERRSSQEGIPAVEASQTSLPDSQNGRASQGGDDDEEEESYSMSPEALEERLISLLETCTYTVYNYTRRGLFDRDKLIVLSLLTFTILLRSQAVDASEYEALCRGMRNPTPPPITDDLSRWMTESQWSALDVLTALPCFAHLAKDMEKNSDDWYAWCNNEAAERANMPGDWARLSEFRHLLIIRALRPDRITNALQNFCEHMMGAAYVNQDAFSPAAMMEESSSATPIFFILFPGYSPSKEIEVYANKCGYSVANGRLCLISMGQGQEAPAEAVLDKYTREGGWVFLDNVHLMQGWIPKLERKLEIAAETAHPDFRCFFSAEPINGAPHAKIIPESILQTCIKISNEPPSDMKSNMRRAFAAYTPEQCDRPSTPAKRVAFRSILFGLCFYHSLLLGRKKFGVGIGTGSGSGLGFCRGYSFNMGDLTTCGDVLYNYLEAYEQIPWRDLQYMFGEVFYGGHITDGMDRRCCNTYLEVLIRPEILPIGNPEEPASWEAPTLELAPGFRAPVPTDYASLKEYIETSLPAESPVVYGMHTNAELSLLTSLGETLFKTVVEVTGGGGGGGGGSGGGENSVRTALEAYKERLPELFNMVEVEMRVKDKTPFVVVALQEATRMNALLLEMKRSMEELQLGLDGALNMSDNMEKLAKGIASNSVPELWMSCMSTRVQEVYTLSAWYADVIKRYEQLAAWTTGDIITPATVWLPGLFNPKAFLTAVMQTYARANKLPLDVMKFVTEVTRMTSPEQVVEPAPLGVYVHGLVIEGARWDREDACLRDSKPNELHPAMPVLQVKPVTADQFNLDGYYECPVYTNMQRANVYSPIVSTFTLRTQEPPAKWVLASVALLLQDDLAA</sequence>
<evidence type="ECO:0000256" key="19">
    <source>
        <dbReference type="SAM" id="MobiDB-lite"/>
    </source>
</evidence>
<feature type="compositionally biased region" description="Polar residues" evidence="19">
    <location>
        <begin position="3672"/>
        <end position="3685"/>
    </location>
</feature>
<dbReference type="Pfam" id="PF18198">
    <property type="entry name" value="AAA_lid_11"/>
    <property type="match status" value="1"/>
</dbReference>
<keyword evidence="11" id="KW-0243">Dynein</keyword>
<gene>
    <name evidence="21" type="ORF">Vretifemale_6583</name>
    <name evidence="22" type="ORF">Vretimale_3156</name>
</gene>
<evidence type="ECO:0000256" key="14">
    <source>
        <dbReference type="ARBA" id="ARBA00023175"/>
    </source>
</evidence>
<dbReference type="FunFam" id="3.40.50.300:FF:000738">
    <property type="entry name" value="Dynein heavy chain axonemal"/>
    <property type="match status" value="1"/>
</dbReference>
<evidence type="ECO:0000256" key="11">
    <source>
        <dbReference type="ARBA" id="ARBA00023017"/>
    </source>
</evidence>
<evidence type="ECO:0000256" key="1">
    <source>
        <dbReference type="ARBA" id="ARBA00004611"/>
    </source>
</evidence>
<dbReference type="Pfam" id="PF08393">
    <property type="entry name" value="DHC_N2"/>
    <property type="match status" value="1"/>
</dbReference>
<dbReference type="InterPro" id="IPR041228">
    <property type="entry name" value="Dynein_C"/>
</dbReference>
<dbReference type="InterPro" id="IPR024317">
    <property type="entry name" value="Dynein_heavy_chain_D4_dom"/>
</dbReference>
<dbReference type="InterPro" id="IPR035706">
    <property type="entry name" value="AAA_9"/>
</dbReference>
<evidence type="ECO:0000256" key="3">
    <source>
        <dbReference type="ARBA" id="ARBA00022441"/>
    </source>
</evidence>
<dbReference type="Gene3D" id="1.20.920.30">
    <property type="match status" value="1"/>
</dbReference>
<dbReference type="SUPFAM" id="SSF52540">
    <property type="entry name" value="P-loop containing nucleoside triphosphate hydrolases"/>
    <property type="match status" value="4"/>
</dbReference>
<dbReference type="Proteomes" id="UP000722791">
    <property type="component" value="Unassembled WGS sequence"/>
</dbReference>
<keyword evidence="16" id="KW-0966">Cell projection</keyword>
<dbReference type="InterPro" id="IPR004273">
    <property type="entry name" value="Dynein_heavy_D6_P-loop"/>
</dbReference>
<dbReference type="Pfam" id="PF17852">
    <property type="entry name" value="Dynein_AAA_lid"/>
    <property type="match status" value="1"/>
</dbReference>
<evidence type="ECO:0000256" key="5">
    <source>
        <dbReference type="ARBA" id="ARBA00022701"/>
    </source>
</evidence>
<dbReference type="PANTHER" id="PTHR45703">
    <property type="entry name" value="DYNEIN HEAVY CHAIN"/>
    <property type="match status" value="1"/>
</dbReference>
<feature type="region of interest" description="Disordered" evidence="19">
    <location>
        <begin position="3623"/>
        <end position="3701"/>
    </location>
</feature>
<dbReference type="InterPro" id="IPR043157">
    <property type="entry name" value="Dynein_AAA1S"/>
</dbReference>
<dbReference type="Pfam" id="PF01833">
    <property type="entry name" value="TIG"/>
    <property type="match status" value="1"/>
</dbReference>
<evidence type="ECO:0000256" key="17">
    <source>
        <dbReference type="PROSITE-ProRule" id="PRU00087"/>
    </source>
</evidence>
<feature type="domain" description="AAA+ ATPase" evidence="20">
    <location>
        <begin position="1719"/>
        <end position="1887"/>
    </location>
</feature>
<keyword evidence="15" id="KW-0206">Cytoskeleton</keyword>
<dbReference type="InterPro" id="IPR017868">
    <property type="entry name" value="Filamin/ABP280_repeat-like"/>
</dbReference>
<dbReference type="Pfam" id="PF24681">
    <property type="entry name" value="Kelch_KLHDC2_KLHL20_DRC7"/>
    <property type="match status" value="1"/>
</dbReference>
<keyword evidence="3" id="KW-0880">Kelch repeat</keyword>
<dbReference type="Proteomes" id="UP000747110">
    <property type="component" value="Unassembled WGS sequence"/>
</dbReference>
<dbReference type="GO" id="GO:0051959">
    <property type="term" value="F:dynein light intermediate chain binding"/>
    <property type="evidence" value="ECO:0007669"/>
    <property type="project" value="InterPro"/>
</dbReference>
<evidence type="ECO:0000256" key="12">
    <source>
        <dbReference type="ARBA" id="ARBA00023054"/>
    </source>
</evidence>
<dbReference type="CDD" id="cd00102">
    <property type="entry name" value="IPT"/>
    <property type="match status" value="1"/>
</dbReference>
<dbReference type="Gene3D" id="3.10.490.20">
    <property type="match status" value="1"/>
</dbReference>
<feature type="domain" description="AAA+ ATPase" evidence="20">
    <location>
        <begin position="2372"/>
        <end position="2517"/>
    </location>
</feature>
<evidence type="ECO:0000313" key="21">
    <source>
        <dbReference type="EMBL" id="GIL77177.1"/>
    </source>
</evidence>
<dbReference type="InterPro" id="IPR035699">
    <property type="entry name" value="AAA_6"/>
</dbReference>
<feature type="repeat" description="Filamin" evidence="17">
    <location>
        <begin position="425"/>
        <end position="534"/>
    </location>
</feature>
<name>A0A8J4C928_9CHLO</name>
<dbReference type="PANTHER" id="PTHR45703:SF8">
    <property type="entry name" value="DYNEINS HEAVY CHAIN"/>
    <property type="match status" value="1"/>
</dbReference>
<dbReference type="FunFam" id="3.10.490.20:FF:000013">
    <property type="entry name" value="Dynein, axonemal, heavy chain 11"/>
    <property type="match status" value="1"/>
</dbReference>
<feature type="coiled-coil region" evidence="18">
    <location>
        <begin position="3192"/>
        <end position="3261"/>
    </location>
</feature>
<dbReference type="InterPro" id="IPR041658">
    <property type="entry name" value="AAA_lid_11"/>
</dbReference>
<dbReference type="GO" id="GO:0030030">
    <property type="term" value="P:cell projection organization"/>
    <property type="evidence" value="ECO:0007669"/>
    <property type="project" value="UniProtKB-KW"/>
</dbReference>
<keyword evidence="8" id="KW-0970">Cilium biogenesis/degradation</keyword>
<dbReference type="EMBL" id="BNCQ01000004">
    <property type="protein sequence ID" value="GIL97505.1"/>
    <property type="molecule type" value="Genomic_DNA"/>
</dbReference>
<dbReference type="Pfam" id="PF07646">
    <property type="entry name" value="Kelch_2"/>
    <property type="match status" value="1"/>
</dbReference>
<dbReference type="InterPro" id="IPR013602">
    <property type="entry name" value="Dynein_heavy_linker"/>
</dbReference>
<dbReference type="Pfam" id="PF12774">
    <property type="entry name" value="AAA_6"/>
    <property type="match status" value="1"/>
</dbReference>
<dbReference type="Gene3D" id="1.10.8.720">
    <property type="entry name" value="Region D6 of dynein motor"/>
    <property type="match status" value="1"/>
</dbReference>
<accession>A0A8J4C928</accession>
<reference evidence="21" key="1">
    <citation type="journal article" date="2021" name="Proc. Natl. Acad. Sci. U.S.A.">
        <title>Three genomes in the algal genus Volvox reveal the fate of a haploid sex-determining region after a transition to homothallism.</title>
        <authorList>
            <person name="Yamamoto K."/>
            <person name="Hamaji T."/>
            <person name="Kawai-Toyooka H."/>
            <person name="Matsuzaki R."/>
            <person name="Takahashi F."/>
            <person name="Nishimura Y."/>
            <person name="Kawachi M."/>
            <person name="Noguchi H."/>
            <person name="Minakuchi Y."/>
            <person name="Umen J.G."/>
            <person name="Toyoda A."/>
            <person name="Nozaki H."/>
        </authorList>
    </citation>
    <scope>NUCLEOTIDE SEQUENCE</scope>
    <source>
        <strain evidence="22">NIES-3785</strain>
        <strain evidence="21">NIES-3786</strain>
    </source>
</reference>
<feature type="compositionally biased region" description="Low complexity" evidence="19">
    <location>
        <begin position="666"/>
        <end position="713"/>
    </location>
</feature>
<dbReference type="Pfam" id="PF03028">
    <property type="entry name" value="Dynein_heavy"/>
    <property type="match status" value="1"/>
</dbReference>
<dbReference type="PROSITE" id="PS50194">
    <property type="entry name" value="FILAMIN_REPEAT"/>
    <property type="match status" value="1"/>
</dbReference>
<dbReference type="GO" id="GO:0008569">
    <property type="term" value="F:minus-end-directed microtubule motor activity"/>
    <property type="evidence" value="ECO:0007669"/>
    <property type="project" value="InterPro"/>
</dbReference>
<dbReference type="EMBL" id="BNCP01000010">
    <property type="protein sequence ID" value="GIL77177.1"/>
    <property type="molecule type" value="Genomic_DNA"/>
</dbReference>
<evidence type="ECO:0000256" key="13">
    <source>
        <dbReference type="ARBA" id="ARBA00023069"/>
    </source>
</evidence>
<dbReference type="InterPro" id="IPR042228">
    <property type="entry name" value="Dynein_linker_3"/>
</dbReference>
<dbReference type="GO" id="GO:0045505">
    <property type="term" value="F:dynein intermediate chain binding"/>
    <property type="evidence" value="ECO:0007669"/>
    <property type="project" value="InterPro"/>
</dbReference>
<dbReference type="Pfam" id="PF12777">
    <property type="entry name" value="MT"/>
    <property type="match status" value="1"/>
</dbReference>
<dbReference type="InterPro" id="IPR042222">
    <property type="entry name" value="Dynein_2_N"/>
</dbReference>
<dbReference type="InterPro" id="IPR001298">
    <property type="entry name" value="Filamin/ABP280_rpt"/>
</dbReference>
<evidence type="ECO:0000313" key="22">
    <source>
        <dbReference type="EMBL" id="GIL97505.1"/>
    </source>
</evidence>
<evidence type="ECO:0000259" key="20">
    <source>
        <dbReference type="SMART" id="SM00382"/>
    </source>
</evidence>
<dbReference type="Pfam" id="PF12775">
    <property type="entry name" value="AAA_7"/>
    <property type="match status" value="1"/>
</dbReference>
<dbReference type="Gene3D" id="3.20.180.20">
    <property type="entry name" value="Dynein heavy chain, N-terminal domain 2"/>
    <property type="match status" value="1"/>
</dbReference>
<comment type="caution">
    <text evidence="21">The sequence shown here is derived from an EMBL/GenBank/DDBJ whole genome shotgun (WGS) entry which is preliminary data.</text>
</comment>
<evidence type="ECO:0000256" key="15">
    <source>
        <dbReference type="ARBA" id="ARBA00023212"/>
    </source>
</evidence>
<dbReference type="Gene3D" id="1.20.58.1120">
    <property type="match status" value="1"/>
</dbReference>
<dbReference type="FunFam" id="3.40.50.300:FF:001275">
    <property type="entry name" value="Dynein heavy chain, putative"/>
    <property type="match status" value="1"/>
</dbReference>
<dbReference type="Gene3D" id="1.10.8.710">
    <property type="match status" value="1"/>
</dbReference>
<protein>
    <recommendedName>
        <fullName evidence="20">AAA+ ATPase domain-containing protein</fullName>
    </recommendedName>
</protein>
<feature type="region of interest" description="Disordered" evidence="19">
    <location>
        <begin position="658"/>
        <end position="739"/>
    </location>
</feature>
<comment type="similarity">
    <text evidence="2">Belongs to the dynein heavy chain family.</text>
</comment>
<dbReference type="InterPro" id="IPR014756">
    <property type="entry name" value="Ig_E-set"/>
</dbReference>
<keyword evidence="10" id="KW-0282">Flagellum</keyword>
<dbReference type="GO" id="GO:0005874">
    <property type="term" value="C:microtubule"/>
    <property type="evidence" value="ECO:0007669"/>
    <property type="project" value="UniProtKB-KW"/>
</dbReference>
<dbReference type="GO" id="GO:0030286">
    <property type="term" value="C:dynein complex"/>
    <property type="evidence" value="ECO:0007669"/>
    <property type="project" value="UniProtKB-KW"/>
</dbReference>
<keyword evidence="9" id="KW-0067">ATP-binding</keyword>
<evidence type="ECO:0000256" key="7">
    <source>
        <dbReference type="ARBA" id="ARBA00022741"/>
    </source>
</evidence>
<dbReference type="FunFam" id="1.10.8.710:FF:000007">
    <property type="entry name" value="Putative dynein heavy chain"/>
    <property type="match status" value="1"/>
</dbReference>
<dbReference type="FunFam" id="1.20.920.20:FF:000003">
    <property type="entry name" value="Dynein axonemal heavy chain 17"/>
    <property type="match status" value="1"/>
</dbReference>
<evidence type="ECO:0000256" key="10">
    <source>
        <dbReference type="ARBA" id="ARBA00022846"/>
    </source>
</evidence>
<dbReference type="Gene3D" id="6.10.140.1060">
    <property type="match status" value="1"/>
</dbReference>
<dbReference type="Pfam" id="PF18199">
    <property type="entry name" value="Dynein_C"/>
    <property type="match status" value="1"/>
</dbReference>
<keyword evidence="23" id="KW-1185">Reference proteome</keyword>
<dbReference type="InterPro" id="IPR041589">
    <property type="entry name" value="DNAH3_AAA_lid_1"/>
</dbReference>
<dbReference type="InterPro" id="IPR027417">
    <property type="entry name" value="P-loop_NTPase"/>
</dbReference>
<keyword evidence="7" id="KW-0547">Nucleotide-binding</keyword>
<dbReference type="Pfam" id="PF12780">
    <property type="entry name" value="AAA_8"/>
    <property type="match status" value="1"/>
</dbReference>
<proteinExistence type="inferred from homology"/>
<dbReference type="FunFam" id="1.10.287.2620:FF:000001">
    <property type="entry name" value="Cytoplasmic dynein heavy chain 1"/>
    <property type="match status" value="1"/>
</dbReference>
<evidence type="ECO:0000313" key="23">
    <source>
        <dbReference type="Proteomes" id="UP000747110"/>
    </source>
</evidence>
<dbReference type="OrthoDB" id="10251809at2759"/>
<dbReference type="Gene3D" id="2.120.10.80">
    <property type="entry name" value="Kelch-type beta propeller"/>
    <property type="match status" value="4"/>
</dbReference>
<evidence type="ECO:0000256" key="8">
    <source>
        <dbReference type="ARBA" id="ARBA00022794"/>
    </source>
</evidence>
<keyword evidence="6" id="KW-0677">Repeat</keyword>
<dbReference type="FunFam" id="3.40.50.300:FF:002141">
    <property type="entry name" value="Dynein heavy chain"/>
    <property type="match status" value="1"/>
</dbReference>
<dbReference type="InterPro" id="IPR011498">
    <property type="entry name" value="Kelch_2"/>
</dbReference>
<dbReference type="Gene3D" id="1.10.8.1220">
    <property type="match status" value="1"/>
</dbReference>
<dbReference type="GO" id="GO:0007018">
    <property type="term" value="P:microtubule-based movement"/>
    <property type="evidence" value="ECO:0007669"/>
    <property type="project" value="InterPro"/>
</dbReference>
<evidence type="ECO:0000256" key="2">
    <source>
        <dbReference type="ARBA" id="ARBA00008887"/>
    </source>
</evidence>
<evidence type="ECO:0000256" key="18">
    <source>
        <dbReference type="SAM" id="Coils"/>
    </source>
</evidence>
<evidence type="ECO:0000256" key="16">
    <source>
        <dbReference type="ARBA" id="ARBA00023273"/>
    </source>
</evidence>
<dbReference type="Gene3D" id="1.10.472.130">
    <property type="match status" value="1"/>
</dbReference>
<dbReference type="InterPro" id="IPR002909">
    <property type="entry name" value="IPT_dom"/>
</dbReference>
<keyword evidence="5" id="KW-0493">Microtubule</keyword>
<dbReference type="InterPro" id="IPR026983">
    <property type="entry name" value="DHC"/>
</dbReference>
<evidence type="ECO:0000256" key="9">
    <source>
        <dbReference type="ARBA" id="ARBA00022840"/>
    </source>
</evidence>
<dbReference type="InterPro" id="IPR015915">
    <property type="entry name" value="Kelch-typ_b-propeller"/>
</dbReference>
<dbReference type="Gene3D" id="2.60.40.10">
    <property type="entry name" value="Immunoglobulins"/>
    <property type="match status" value="2"/>
</dbReference>
<dbReference type="InterPro" id="IPR003593">
    <property type="entry name" value="AAA+_ATPase"/>
</dbReference>
<keyword evidence="14" id="KW-0505">Motor protein</keyword>
<evidence type="ECO:0000256" key="6">
    <source>
        <dbReference type="ARBA" id="ARBA00022737"/>
    </source>
</evidence>
<dbReference type="FunFam" id="1.20.58.1120:FF:000001">
    <property type="entry name" value="dynein heavy chain 2, axonemal"/>
    <property type="match status" value="1"/>
</dbReference>
<feature type="domain" description="AAA+ ATPase" evidence="20">
    <location>
        <begin position="2719"/>
        <end position="2878"/>
    </location>
</feature>
<dbReference type="InterPro" id="IPR043160">
    <property type="entry name" value="Dynein_C_barrel"/>
</dbReference>
<feature type="compositionally biased region" description="Basic and acidic residues" evidence="19">
    <location>
        <begin position="3640"/>
        <end position="3663"/>
    </location>
</feature>
<dbReference type="FunFam" id="3.40.50.300:FF:000049">
    <property type="entry name" value="Dynein, axonemal, heavy chain 5"/>
    <property type="match status" value="1"/>
</dbReference>
<dbReference type="SUPFAM" id="SSF81296">
    <property type="entry name" value="E set domains"/>
    <property type="match status" value="2"/>
</dbReference>
<dbReference type="InterPro" id="IPR041466">
    <property type="entry name" value="Dynein_AAA5_ext"/>
</dbReference>
<dbReference type="Gene3D" id="1.20.140.100">
    <property type="entry name" value="Dynein heavy chain, N-terminal domain 2"/>
    <property type="match status" value="1"/>
</dbReference>
<keyword evidence="12 18" id="KW-0175">Coiled coil</keyword>
<dbReference type="SMART" id="SM00382">
    <property type="entry name" value="AAA"/>
    <property type="match status" value="3"/>
</dbReference>
<keyword evidence="4" id="KW-0963">Cytoplasm</keyword>
<evidence type="ECO:0000256" key="4">
    <source>
        <dbReference type="ARBA" id="ARBA00022490"/>
    </source>
</evidence>
<dbReference type="Pfam" id="PF00630">
    <property type="entry name" value="Filamin"/>
    <property type="match status" value="1"/>
</dbReference>
<dbReference type="Gene3D" id="1.10.287.2620">
    <property type="match status" value="1"/>
</dbReference>
<comment type="subcellular location">
    <subcellularLocation>
        <location evidence="1">Cytoplasm</location>
        <location evidence="1">Cytoskeleton</location>
        <location evidence="1">Flagellum axoneme</location>
    </subcellularLocation>
</comment>
<dbReference type="Gene3D" id="3.40.50.300">
    <property type="entry name" value="P-loop containing nucleotide triphosphate hydrolases"/>
    <property type="match status" value="5"/>
</dbReference>
<dbReference type="InterPro" id="IPR013783">
    <property type="entry name" value="Ig-like_fold"/>
</dbReference>
<dbReference type="Pfam" id="PF12781">
    <property type="entry name" value="AAA_9"/>
    <property type="match status" value="1"/>
</dbReference>
<dbReference type="SMART" id="SM00557">
    <property type="entry name" value="IG_FLMN"/>
    <property type="match status" value="1"/>
</dbReference>
<organism evidence="21 23">
    <name type="scientific">Volvox reticuliferus</name>
    <dbReference type="NCBI Taxonomy" id="1737510"/>
    <lineage>
        <taxon>Eukaryota</taxon>
        <taxon>Viridiplantae</taxon>
        <taxon>Chlorophyta</taxon>
        <taxon>core chlorophytes</taxon>
        <taxon>Chlorophyceae</taxon>
        <taxon>CS clade</taxon>
        <taxon>Chlamydomonadales</taxon>
        <taxon>Volvocaceae</taxon>
        <taxon>Volvox</taxon>
    </lineage>
</organism>
<dbReference type="SUPFAM" id="SSF117281">
    <property type="entry name" value="Kelch motif"/>
    <property type="match status" value="3"/>
</dbReference>
<dbReference type="FunFam" id="1.20.920.30:FF:000007">
    <property type="entry name" value="Dynein axonemal heavy chain 10"/>
    <property type="match status" value="1"/>
</dbReference>
<dbReference type="Gene3D" id="1.20.1270.280">
    <property type="match status" value="1"/>
</dbReference>
<dbReference type="Gene3D" id="1.20.920.20">
    <property type="match status" value="1"/>
</dbReference>
<dbReference type="GO" id="GO:0005524">
    <property type="term" value="F:ATP binding"/>
    <property type="evidence" value="ECO:0007669"/>
    <property type="project" value="UniProtKB-KW"/>
</dbReference>
<dbReference type="InterPro" id="IPR042219">
    <property type="entry name" value="AAA_lid_11_sf"/>
</dbReference>
<dbReference type="FunFam" id="1.20.140.100:FF:000027">
    <property type="entry name" value="Dynein alpha chain, flagellar outer arm"/>
    <property type="match status" value="1"/>
</dbReference>
<dbReference type="InterPro" id="IPR024743">
    <property type="entry name" value="Dynein_HC_stalk"/>
</dbReference>
<dbReference type="Pfam" id="PF17857">
    <property type="entry name" value="AAA_lid_1"/>
    <property type="match status" value="1"/>
</dbReference>